<dbReference type="InterPro" id="IPR035906">
    <property type="entry name" value="MetI-like_sf"/>
</dbReference>
<keyword evidence="3" id="KW-1003">Cell membrane</keyword>
<gene>
    <name evidence="9" type="ORF">K1W69_20860</name>
</gene>
<feature type="transmembrane region" description="Helical" evidence="7">
    <location>
        <begin position="252"/>
        <end position="272"/>
    </location>
</feature>
<name>A0AAE2ZRQ8_9HYPH</name>
<comment type="similarity">
    <text evidence="7">Belongs to the binding-protein-dependent transport system permease family.</text>
</comment>
<proteinExistence type="inferred from homology"/>
<evidence type="ECO:0000256" key="2">
    <source>
        <dbReference type="ARBA" id="ARBA00022448"/>
    </source>
</evidence>
<evidence type="ECO:0000256" key="7">
    <source>
        <dbReference type="RuleBase" id="RU363032"/>
    </source>
</evidence>
<evidence type="ECO:0000259" key="8">
    <source>
        <dbReference type="PROSITE" id="PS50928"/>
    </source>
</evidence>
<feature type="domain" description="ABC transmembrane type-1" evidence="8">
    <location>
        <begin position="84"/>
        <end position="273"/>
    </location>
</feature>
<comment type="caution">
    <text evidence="9">The sequence shown here is derived from an EMBL/GenBank/DDBJ whole genome shotgun (WGS) entry which is preliminary data.</text>
</comment>
<evidence type="ECO:0000256" key="1">
    <source>
        <dbReference type="ARBA" id="ARBA00004651"/>
    </source>
</evidence>
<evidence type="ECO:0000313" key="10">
    <source>
        <dbReference type="Proteomes" id="UP001196509"/>
    </source>
</evidence>
<dbReference type="Proteomes" id="UP001196509">
    <property type="component" value="Unassembled WGS sequence"/>
</dbReference>
<keyword evidence="2 7" id="KW-0813">Transport</keyword>
<dbReference type="GO" id="GO:0055085">
    <property type="term" value="P:transmembrane transport"/>
    <property type="evidence" value="ECO:0007669"/>
    <property type="project" value="InterPro"/>
</dbReference>
<evidence type="ECO:0000256" key="5">
    <source>
        <dbReference type="ARBA" id="ARBA00022989"/>
    </source>
</evidence>
<keyword evidence="10" id="KW-1185">Reference proteome</keyword>
<sequence length="285" mass="30989">MHFSIRQSASAVRQSSPVLVAACVWLGLMVFVAVFAPWIAPYGYAEQDLLLRLQPPSFAGGPPGHWLGTDHLGRDVFSRAIYSIRISMAVAFFGALIGAVVGTSLGALAAHRRGLVEEIVMGLVDVQAALPFLIFALLVIAFFGNDLFLFVLVVGFQGWERYARLARGLVLDAKTRGYAAAARSMGLPLWRVYFVHIGPNIAGAMAVQFTLNLPETIILEAGLSFLGLGIQPPLTSLGLMLNDSRNYILLHWWLPAVPGALIFITALSMSLIGDGLRDWLDRSQR</sequence>
<evidence type="ECO:0000313" key="9">
    <source>
        <dbReference type="EMBL" id="MBW8639657.1"/>
    </source>
</evidence>
<reference evidence="9" key="1">
    <citation type="submission" date="2021-08" db="EMBL/GenBank/DDBJ databases">
        <title>Hoeflea bacterium WL0058 sp. nov., isolated from the sediment.</title>
        <authorList>
            <person name="Wang L."/>
            <person name="Zhang D."/>
        </authorList>
    </citation>
    <scope>NUCLEOTIDE SEQUENCE</scope>
    <source>
        <strain evidence="9">WL0058</strain>
    </source>
</reference>
<dbReference type="PANTHER" id="PTHR43386">
    <property type="entry name" value="OLIGOPEPTIDE TRANSPORT SYSTEM PERMEASE PROTEIN APPC"/>
    <property type="match status" value="1"/>
</dbReference>
<dbReference type="AlphaFoldDB" id="A0AAE2ZRQ8"/>
<feature type="transmembrane region" description="Helical" evidence="7">
    <location>
        <begin position="130"/>
        <end position="156"/>
    </location>
</feature>
<evidence type="ECO:0000256" key="4">
    <source>
        <dbReference type="ARBA" id="ARBA00022692"/>
    </source>
</evidence>
<organism evidence="9 10">
    <name type="scientific">Flavimaribacter sediminis</name>
    <dbReference type="NCBI Taxonomy" id="2865987"/>
    <lineage>
        <taxon>Bacteria</taxon>
        <taxon>Pseudomonadati</taxon>
        <taxon>Pseudomonadota</taxon>
        <taxon>Alphaproteobacteria</taxon>
        <taxon>Hyphomicrobiales</taxon>
        <taxon>Rhizobiaceae</taxon>
        <taxon>Flavimaribacter</taxon>
    </lineage>
</organism>
<dbReference type="SUPFAM" id="SSF161098">
    <property type="entry name" value="MetI-like"/>
    <property type="match status" value="1"/>
</dbReference>
<feature type="transmembrane region" description="Helical" evidence="7">
    <location>
        <begin position="217"/>
        <end position="240"/>
    </location>
</feature>
<feature type="transmembrane region" description="Helical" evidence="7">
    <location>
        <begin position="18"/>
        <end position="40"/>
    </location>
</feature>
<comment type="subcellular location">
    <subcellularLocation>
        <location evidence="1 7">Cell membrane</location>
        <topology evidence="1 7">Multi-pass membrane protein</topology>
    </subcellularLocation>
</comment>
<evidence type="ECO:0000256" key="6">
    <source>
        <dbReference type="ARBA" id="ARBA00023136"/>
    </source>
</evidence>
<dbReference type="InterPro" id="IPR000515">
    <property type="entry name" value="MetI-like"/>
</dbReference>
<feature type="transmembrane region" description="Helical" evidence="7">
    <location>
        <begin position="192"/>
        <end position="211"/>
    </location>
</feature>
<dbReference type="PANTHER" id="PTHR43386:SF25">
    <property type="entry name" value="PEPTIDE ABC TRANSPORTER PERMEASE PROTEIN"/>
    <property type="match status" value="1"/>
</dbReference>
<dbReference type="InterPro" id="IPR025966">
    <property type="entry name" value="OppC_N"/>
</dbReference>
<protein>
    <submittedName>
        <fullName evidence="9">ABC transporter permease</fullName>
    </submittedName>
</protein>
<keyword evidence="6 7" id="KW-0472">Membrane</keyword>
<dbReference type="Pfam" id="PF12911">
    <property type="entry name" value="OppC_N"/>
    <property type="match status" value="1"/>
</dbReference>
<evidence type="ECO:0000256" key="3">
    <source>
        <dbReference type="ARBA" id="ARBA00022475"/>
    </source>
</evidence>
<dbReference type="Pfam" id="PF00528">
    <property type="entry name" value="BPD_transp_1"/>
    <property type="match status" value="1"/>
</dbReference>
<feature type="transmembrane region" description="Helical" evidence="7">
    <location>
        <begin position="89"/>
        <end position="110"/>
    </location>
</feature>
<keyword evidence="5 7" id="KW-1133">Transmembrane helix</keyword>
<dbReference type="CDD" id="cd06261">
    <property type="entry name" value="TM_PBP2"/>
    <property type="match status" value="1"/>
</dbReference>
<dbReference type="GO" id="GO:0005886">
    <property type="term" value="C:plasma membrane"/>
    <property type="evidence" value="ECO:0007669"/>
    <property type="project" value="UniProtKB-SubCell"/>
</dbReference>
<dbReference type="Gene3D" id="1.10.3720.10">
    <property type="entry name" value="MetI-like"/>
    <property type="match status" value="1"/>
</dbReference>
<accession>A0AAE2ZRQ8</accession>
<dbReference type="EMBL" id="JAICBX010000004">
    <property type="protein sequence ID" value="MBW8639657.1"/>
    <property type="molecule type" value="Genomic_DNA"/>
</dbReference>
<keyword evidence="4 7" id="KW-0812">Transmembrane</keyword>
<dbReference type="PROSITE" id="PS50928">
    <property type="entry name" value="ABC_TM1"/>
    <property type="match status" value="1"/>
</dbReference>
<dbReference type="InterPro" id="IPR050366">
    <property type="entry name" value="BP-dependent_transpt_permease"/>
</dbReference>